<evidence type="ECO:0000259" key="1">
    <source>
        <dbReference type="Pfam" id="PF12705"/>
    </source>
</evidence>
<gene>
    <name evidence="2" type="ORF">UFOVP451_28</name>
</gene>
<dbReference type="Pfam" id="PF12705">
    <property type="entry name" value="PDDEXK_1"/>
    <property type="match status" value="1"/>
</dbReference>
<dbReference type="EMBL" id="LR796409">
    <property type="protein sequence ID" value="CAB4142559.1"/>
    <property type="molecule type" value="Genomic_DNA"/>
</dbReference>
<accession>A0A6J5MFR7</accession>
<proteinExistence type="predicted"/>
<reference evidence="2" key="1">
    <citation type="submission" date="2020-04" db="EMBL/GenBank/DDBJ databases">
        <authorList>
            <person name="Chiriac C."/>
            <person name="Salcher M."/>
            <person name="Ghai R."/>
            <person name="Kavagutti S V."/>
        </authorList>
    </citation>
    <scope>NUCLEOTIDE SEQUENCE</scope>
</reference>
<dbReference type="InterPro" id="IPR038726">
    <property type="entry name" value="PDDEXK_AddAB-type"/>
</dbReference>
<protein>
    <submittedName>
        <fullName evidence="2">PD-(D/E)XK nuclease superfamily</fullName>
    </submittedName>
</protein>
<dbReference type="InterPro" id="IPR011335">
    <property type="entry name" value="Restrct_endonuc-II-like"/>
</dbReference>
<dbReference type="Gene3D" id="3.90.320.10">
    <property type="match status" value="1"/>
</dbReference>
<dbReference type="SUPFAM" id="SSF52980">
    <property type="entry name" value="Restriction endonuclease-like"/>
    <property type="match status" value="1"/>
</dbReference>
<feature type="domain" description="PD-(D/E)XK endonuclease-like" evidence="1">
    <location>
        <begin position="8"/>
        <end position="296"/>
    </location>
</feature>
<sequence>MGKAIRGSEVNDFLRCRTRWDYAWQQNLKPKTPNDKLFFGTLFHKYLEEWYKNHSQAQALTAMKKLFDETDTSGMEQVVIDELWDLAFNVAENYFAKWAKDDNKMEVLATELEFSFPITKDRWYTGTIDLVLKDQHGQVWFMDHKTTSSMDSYEKRADMDRQISRYWWALQQLGYDVHGFIYNIILKDVPEPPTVLKSGKLSQNKAQKTTYELYTNAVLQNGESLSDYEEILQHLKAQETDNGNRFFRRVKVQRLQSEIDNSIIELIEVAKDMEGARIYRNITKDCSWDCSFQSICVSSMDGSNVEYLTEQLFVQKQ</sequence>
<evidence type="ECO:0000313" key="2">
    <source>
        <dbReference type="EMBL" id="CAB4142559.1"/>
    </source>
</evidence>
<dbReference type="InterPro" id="IPR011604">
    <property type="entry name" value="PDDEXK-like_dom_sf"/>
</dbReference>
<name>A0A6J5MFR7_9CAUD</name>
<organism evidence="2">
    <name type="scientific">uncultured Caudovirales phage</name>
    <dbReference type="NCBI Taxonomy" id="2100421"/>
    <lineage>
        <taxon>Viruses</taxon>
        <taxon>Duplodnaviria</taxon>
        <taxon>Heunggongvirae</taxon>
        <taxon>Uroviricota</taxon>
        <taxon>Caudoviricetes</taxon>
        <taxon>Peduoviridae</taxon>
        <taxon>Maltschvirus</taxon>
        <taxon>Maltschvirus maltsch</taxon>
    </lineage>
</organism>